<feature type="transmembrane region" description="Helical" evidence="1">
    <location>
        <begin position="470"/>
        <end position="489"/>
    </location>
</feature>
<feature type="transmembrane region" description="Helical" evidence="1">
    <location>
        <begin position="318"/>
        <end position="341"/>
    </location>
</feature>
<organism evidence="3">
    <name type="scientific">marine sediment metagenome</name>
    <dbReference type="NCBI Taxonomy" id="412755"/>
    <lineage>
        <taxon>unclassified sequences</taxon>
        <taxon>metagenomes</taxon>
        <taxon>ecological metagenomes</taxon>
    </lineage>
</organism>
<feature type="transmembrane region" description="Helical" evidence="1">
    <location>
        <begin position="257"/>
        <end position="278"/>
    </location>
</feature>
<dbReference type="PANTHER" id="PTHR35342:SF5">
    <property type="entry name" value="TRICARBOXYLIC TRANSPORT PROTEIN"/>
    <property type="match status" value="1"/>
</dbReference>
<keyword evidence="1" id="KW-1133">Transmembrane helix</keyword>
<feature type="transmembrane region" description="Helical" evidence="1">
    <location>
        <begin position="57"/>
        <end position="81"/>
    </location>
</feature>
<comment type="caution">
    <text evidence="3">The sequence shown here is derived from an EMBL/GenBank/DDBJ whole genome shotgun (WGS) entry which is preliminary data.</text>
</comment>
<sequence>MDVDAILTGMSLILTPMSLLLIFVSVVMGVLVGALPGLSSSMAVALLLPFTIGMDPILAISMMAALYVAGTFGGSITAILINTPGAPPAVATSFDGYPMAQRGEAGRALGMAAVASVLGGLFSLVIFILFTPLLARIALSFRPQEYFALTLFGLSMLAAISGKSSLRNLIAGGLGVLTSTVGIALVSGIERFTFGFPVLYEGINFVPVLIGIFAISELLNQSQASDKVMKRIKSLALKLPSREDFRRCRMTILRSSIIGTVIGVLPAEGTTVAAIMGYNEAKRWSKNKDEFGKGAIEGIAGPEAANNAGTGGAMVPTLALGIPGSGTTAIILAALMMHGLRPGPFLMTETPEFIYAIFTAMFLANILFLIVGLGGVKLFSLITLVPRTFLWPAVFVFALIGSYSFRQAPVDVWVMLISGIIGFFALRKGFGPAPFVMGLVLGGLLEKSWSQSMIIFDSNWLRFFDSPICLFFYALTLLSLGGPLLAAGLRRSLQGPMRRAFPFKSNLEE</sequence>
<feature type="transmembrane region" description="Helical" evidence="1">
    <location>
        <begin position="108"/>
        <end position="134"/>
    </location>
</feature>
<feature type="transmembrane region" description="Helical" evidence="1">
    <location>
        <begin position="198"/>
        <end position="219"/>
    </location>
</feature>
<accession>A0A0F9XEF3</accession>
<dbReference type="EMBL" id="LAZR01000058">
    <property type="protein sequence ID" value="KKN97381.1"/>
    <property type="molecule type" value="Genomic_DNA"/>
</dbReference>
<evidence type="ECO:0000313" key="3">
    <source>
        <dbReference type="EMBL" id="KKN97381.1"/>
    </source>
</evidence>
<feature type="transmembrane region" description="Helical" evidence="1">
    <location>
        <begin position="353"/>
        <end position="376"/>
    </location>
</feature>
<feature type="transmembrane region" description="Helical" evidence="1">
    <location>
        <begin position="168"/>
        <end position="186"/>
    </location>
</feature>
<dbReference type="AlphaFoldDB" id="A0A0F9XEF3"/>
<dbReference type="Pfam" id="PF01970">
    <property type="entry name" value="TctA"/>
    <property type="match status" value="1"/>
</dbReference>
<keyword evidence="1" id="KW-0812">Transmembrane</keyword>
<proteinExistence type="predicted"/>
<evidence type="ECO:0000259" key="2">
    <source>
        <dbReference type="Pfam" id="PF01970"/>
    </source>
</evidence>
<gene>
    <name evidence="3" type="ORF">LCGC14_0158000</name>
</gene>
<feature type="transmembrane region" description="Helical" evidence="1">
    <location>
        <begin position="388"/>
        <end position="404"/>
    </location>
</feature>
<feature type="transmembrane region" description="Helical" evidence="1">
    <location>
        <begin position="410"/>
        <end position="426"/>
    </location>
</feature>
<dbReference type="PANTHER" id="PTHR35342">
    <property type="entry name" value="TRICARBOXYLIC TRANSPORT PROTEIN"/>
    <property type="match status" value="1"/>
</dbReference>
<name>A0A0F9XEF3_9ZZZZ</name>
<dbReference type="InterPro" id="IPR002823">
    <property type="entry name" value="DUF112_TM"/>
</dbReference>
<feature type="transmembrane region" description="Helical" evidence="1">
    <location>
        <begin position="146"/>
        <end position="162"/>
    </location>
</feature>
<evidence type="ECO:0000256" key="1">
    <source>
        <dbReference type="SAM" id="Phobius"/>
    </source>
</evidence>
<reference evidence="3" key="1">
    <citation type="journal article" date="2015" name="Nature">
        <title>Complex archaea that bridge the gap between prokaryotes and eukaryotes.</title>
        <authorList>
            <person name="Spang A."/>
            <person name="Saw J.H."/>
            <person name="Jorgensen S.L."/>
            <person name="Zaremba-Niedzwiedzka K."/>
            <person name="Martijn J."/>
            <person name="Lind A.E."/>
            <person name="van Eijk R."/>
            <person name="Schleper C."/>
            <person name="Guy L."/>
            <person name="Ettema T.J."/>
        </authorList>
    </citation>
    <scope>NUCLEOTIDE SEQUENCE</scope>
</reference>
<protein>
    <recommendedName>
        <fullName evidence="2">DUF112 domain-containing protein</fullName>
    </recommendedName>
</protein>
<feature type="domain" description="DUF112" evidence="2">
    <location>
        <begin position="19"/>
        <end position="436"/>
    </location>
</feature>
<feature type="transmembrane region" description="Helical" evidence="1">
    <location>
        <begin position="20"/>
        <end position="50"/>
    </location>
</feature>
<keyword evidence="1" id="KW-0472">Membrane</keyword>